<feature type="region of interest" description="Disordered" evidence="1">
    <location>
        <begin position="223"/>
        <end position="244"/>
    </location>
</feature>
<accession>A0A8B6BIV5</accession>
<dbReference type="Proteomes" id="UP000596742">
    <property type="component" value="Unassembled WGS sequence"/>
</dbReference>
<dbReference type="AlphaFoldDB" id="A0A8B6BIV5"/>
<dbReference type="PANTHER" id="PTHR34761">
    <property type="entry name" value="NUCLEOLUS AND NEURAL PROGENITOR PROTEIN"/>
    <property type="match status" value="1"/>
</dbReference>
<dbReference type="InterPro" id="IPR052835">
    <property type="entry name" value="Nepro"/>
</dbReference>
<dbReference type="GO" id="GO:0045747">
    <property type="term" value="P:positive regulation of Notch signaling pathway"/>
    <property type="evidence" value="ECO:0007669"/>
    <property type="project" value="TreeGrafter"/>
</dbReference>
<dbReference type="PANTHER" id="PTHR34761:SF1">
    <property type="entry name" value="NUCLEOLUS AND NEURAL PROGENITOR PROTEIN"/>
    <property type="match status" value="1"/>
</dbReference>
<name>A0A8B6BIV5_MYTGA</name>
<comment type="caution">
    <text evidence="3">The sequence shown here is derived from an EMBL/GenBank/DDBJ whole genome shotgun (WGS) entry which is preliminary data.</text>
</comment>
<evidence type="ECO:0000313" key="3">
    <source>
        <dbReference type="EMBL" id="VDH91481.1"/>
    </source>
</evidence>
<feature type="domain" description="Nucleolus and neural progenitor protein-like N-terminal" evidence="2">
    <location>
        <begin position="11"/>
        <end position="189"/>
    </location>
</feature>
<dbReference type="InterPro" id="IPR027951">
    <property type="entry name" value="Nepro_N"/>
</dbReference>
<reference evidence="3" key="1">
    <citation type="submission" date="2018-11" db="EMBL/GenBank/DDBJ databases">
        <authorList>
            <person name="Alioto T."/>
            <person name="Alioto T."/>
        </authorList>
    </citation>
    <scope>NUCLEOTIDE SEQUENCE</scope>
</reference>
<dbReference type="GO" id="GO:0005634">
    <property type="term" value="C:nucleus"/>
    <property type="evidence" value="ECO:0007669"/>
    <property type="project" value="TreeGrafter"/>
</dbReference>
<dbReference type="EMBL" id="UYJE01000234">
    <property type="protein sequence ID" value="VDH91481.1"/>
    <property type="molecule type" value="Genomic_DNA"/>
</dbReference>
<evidence type="ECO:0000259" key="2">
    <source>
        <dbReference type="Pfam" id="PF14780"/>
    </source>
</evidence>
<evidence type="ECO:0000313" key="4">
    <source>
        <dbReference type="Proteomes" id="UP000596742"/>
    </source>
</evidence>
<protein>
    <recommendedName>
        <fullName evidence="2">Nucleolus and neural progenitor protein-like N-terminal domain-containing protein</fullName>
    </recommendedName>
</protein>
<keyword evidence="4" id="KW-1185">Reference proteome</keyword>
<gene>
    <name evidence="3" type="ORF">MGAL_10B006301</name>
</gene>
<sequence length="540" mass="63037">MMPVMKRTELPPPTCYIKTLLIKKVEDGFSAMKEMLSDSLAILEKQESLTMESYVLSRMVYKMNSQWRREKSMQGLKRIKTCLNRYKDLKLFEYVAELKDHFDGCDLYLGEVYLPAQQMIVYLLRQMMCLARLMTQMCNYCKYTYVYISQNISIGNFIPQNMVFLSMVSRIWALGKSLGLHSARWYEGIYKCLDVFPQTQVQTGTADLPSTLSSFLTMEEFQTDSPDVNISPSPEDLSIDPDEDMDAQPEAQWEEDRTKKEIVETSKPEIFVKEKLLEKRSNVNNDMELSDSEDLGDVVVRQAPKSHTLSRVRKYNQIADDENVEDLGSLVSRKELPCNNCDNIDEKTLKQEIVNCKSFKKMKDILKQFDDFDENASHLKTCKNKLRELKKEHLLLKRNGFKDNQFIEQAKEELIKLINLSKDDKILEETPNEPCIKEDIVDITYHVSKNLSNTETVRKSEHRDFSIEEIFKKPYKNLLKLVEEQGIDTSSRKRQTKVKKCSVNVKIIRKKCMEESKKKKKKQYVKLAEEEVIELLNSFS</sequence>
<feature type="compositionally biased region" description="Polar residues" evidence="1">
    <location>
        <begin position="223"/>
        <end position="232"/>
    </location>
</feature>
<organism evidence="3 4">
    <name type="scientific">Mytilus galloprovincialis</name>
    <name type="common">Mediterranean mussel</name>
    <dbReference type="NCBI Taxonomy" id="29158"/>
    <lineage>
        <taxon>Eukaryota</taxon>
        <taxon>Metazoa</taxon>
        <taxon>Spiralia</taxon>
        <taxon>Lophotrochozoa</taxon>
        <taxon>Mollusca</taxon>
        <taxon>Bivalvia</taxon>
        <taxon>Autobranchia</taxon>
        <taxon>Pteriomorphia</taxon>
        <taxon>Mytilida</taxon>
        <taxon>Mytiloidea</taxon>
        <taxon>Mytilidae</taxon>
        <taxon>Mytilinae</taxon>
        <taxon>Mytilus</taxon>
    </lineage>
</organism>
<evidence type="ECO:0000256" key="1">
    <source>
        <dbReference type="SAM" id="MobiDB-lite"/>
    </source>
</evidence>
<dbReference type="Pfam" id="PF14780">
    <property type="entry name" value="NEPRO_N"/>
    <property type="match status" value="1"/>
</dbReference>
<proteinExistence type="predicted"/>
<dbReference type="OrthoDB" id="9899341at2759"/>